<organism evidence="1 2">
    <name type="scientific">Caldiarchaeum subterraneum</name>
    <dbReference type="NCBI Taxonomy" id="311458"/>
    <lineage>
        <taxon>Archaea</taxon>
        <taxon>Nitrososphaerota</taxon>
        <taxon>Candidatus Caldarchaeales</taxon>
        <taxon>Candidatus Caldarchaeaceae</taxon>
        <taxon>Candidatus Caldarchaeum</taxon>
    </lineage>
</organism>
<dbReference type="BioCyc" id="CCAL311458:G131R-32-MONOMER"/>
<proteinExistence type="predicted"/>
<accession>E6P7I8</accession>
<sequence length="238" mass="27924">MFDYVYREYLPGIIGSIRDFQPAYWACTEIQALLSDVTDLVNIDLPRRFKTEDNIKRLLGYSFPVVMVCVVRPSVDHLFGAFMVGALPLCFHPLRIIIESISYSYYIDSVNYEGHRDGLERLRHLDEELRKGSISFSRFVKEKLVDEAKMSVKLAEDLKKLWYMVSNDFLHIRGYIDKLDRWNKDDRDTSLPSWMVGAFTEYSEGDEETLEELANCIKKLRPLIRNIYDSWLILVTKK</sequence>
<protein>
    <submittedName>
        <fullName evidence="1">Uncharacterized protein</fullName>
    </submittedName>
</protein>
<evidence type="ECO:0000313" key="2">
    <source>
        <dbReference type="Proteomes" id="UP000008120"/>
    </source>
</evidence>
<dbReference type="EMBL" id="BA000048">
    <property type="protein sequence ID" value="BAJ49899.1"/>
    <property type="molecule type" value="Genomic_DNA"/>
</dbReference>
<reference evidence="1 2" key="2">
    <citation type="journal article" date="2011" name="Nucleic Acids Res.">
        <title>Insights into the evolution of Archaea and eukaryotic protein modifier systems revealed by the genome of a novel archaeal group.</title>
        <authorList>
            <person name="Nunoura T."/>
            <person name="Takaki Y."/>
            <person name="Kakuta J."/>
            <person name="Nishi S."/>
            <person name="Sugahara J."/>
            <person name="Kazama H."/>
            <person name="Chee G."/>
            <person name="Hattori M."/>
            <person name="Kanai A."/>
            <person name="Atomi H."/>
            <person name="Takai K."/>
            <person name="Takami H."/>
        </authorList>
    </citation>
    <scope>NUCLEOTIDE SEQUENCE [LARGE SCALE GENOMIC DNA]</scope>
</reference>
<reference evidence="1 2" key="1">
    <citation type="journal article" date="2005" name="Environ. Microbiol.">
        <title>Genetic and functional properties of uncultivated thermophilic crenarchaeotes from a subsurface gold mine as revealed by analysis of genome fragments.</title>
        <authorList>
            <person name="Nunoura T."/>
            <person name="Hirayama H."/>
            <person name="Takami H."/>
            <person name="Oida H."/>
            <person name="Nishi S."/>
            <person name="Shimamura S."/>
            <person name="Suzuki Y."/>
            <person name="Inagaki F."/>
            <person name="Takai K."/>
            <person name="Nealson K.H."/>
            <person name="Horikoshi K."/>
        </authorList>
    </citation>
    <scope>NUCLEOTIDE SEQUENCE [LARGE SCALE GENOMIC DNA]</scope>
</reference>
<gene>
    <name evidence="1" type="ORF">CSUB_C0030</name>
</gene>
<name>E6P7I8_CALS0</name>
<dbReference type="KEGG" id="csu:CSUB_C0030"/>
<dbReference type="AlphaFoldDB" id="E6P7I8"/>
<dbReference type="Proteomes" id="UP000008120">
    <property type="component" value="Chromosome"/>
</dbReference>
<evidence type="ECO:0000313" key="1">
    <source>
        <dbReference type="EMBL" id="BAJ49899.1"/>
    </source>
</evidence>